<accession>V9VWV6</accession>
<evidence type="ECO:0000313" key="2">
    <source>
        <dbReference type="EMBL" id="AHD03241.1"/>
    </source>
</evidence>
<keyword evidence="3" id="KW-1185">Reference proteome</keyword>
<gene>
    <name evidence="2" type="ORF">METH_17360</name>
</gene>
<protein>
    <submittedName>
        <fullName evidence="2">Uncharacterized protein</fullName>
    </submittedName>
</protein>
<keyword evidence="1" id="KW-1133">Transmembrane helix</keyword>
<dbReference type="PATRIC" id="fig|999552.6.peg.3448"/>
<dbReference type="HOGENOM" id="CLU_212781_0_0_5"/>
<dbReference type="Proteomes" id="UP000018780">
    <property type="component" value="Chromosome"/>
</dbReference>
<name>V9VWV6_9RHOB</name>
<keyword evidence="1" id="KW-0472">Membrane</keyword>
<dbReference type="KEGG" id="lmd:METH_17360"/>
<sequence length="54" mass="6042">MNEHTEEWLAEIDRRAAVYDQIGEGGRGRMTAIDYLGIAALTLALAAVFWMWGT</sequence>
<dbReference type="EMBL" id="CP006773">
    <property type="protein sequence ID" value="AHD03241.1"/>
    <property type="molecule type" value="Genomic_DNA"/>
</dbReference>
<evidence type="ECO:0000313" key="3">
    <source>
        <dbReference type="Proteomes" id="UP000018780"/>
    </source>
</evidence>
<keyword evidence="1" id="KW-0812">Transmembrane</keyword>
<evidence type="ECO:0000256" key="1">
    <source>
        <dbReference type="SAM" id="Phobius"/>
    </source>
</evidence>
<dbReference type="RefSeq" id="WP_024091634.1">
    <property type="nucleotide sequence ID" value="NC_023135.1"/>
</dbReference>
<dbReference type="AlphaFoldDB" id="V9VWV6"/>
<feature type="transmembrane region" description="Helical" evidence="1">
    <location>
        <begin position="32"/>
        <end position="52"/>
    </location>
</feature>
<dbReference type="STRING" id="999552.METH_17360"/>
<proteinExistence type="predicted"/>
<reference evidence="2 3" key="1">
    <citation type="submission" date="2013-09" db="EMBL/GenBank/DDBJ databases">
        <authorList>
            <consortium name="DOE Joint Genome Institute"/>
            <person name="Klenk H.-P."/>
            <person name="Huntemann M."/>
            <person name="Han J."/>
            <person name="Chen A."/>
            <person name="Kyrpides N."/>
            <person name="Mavromatis K."/>
            <person name="Markowitz V."/>
            <person name="Palaniappan K."/>
            <person name="Ivanova N."/>
            <person name="Schaumberg A."/>
            <person name="Pati A."/>
            <person name="Liolios K."/>
            <person name="Nordberg H.P."/>
            <person name="Cantor M.N."/>
            <person name="Hua S.X."/>
            <person name="Woyke T."/>
        </authorList>
    </citation>
    <scope>NUCLEOTIDE SEQUENCE [LARGE SCALE GENOMIC DNA]</scope>
    <source>
        <strain evidence="2 3">DSM 14336</strain>
    </source>
</reference>
<organism evidence="2 3">
    <name type="scientific">Leisingera methylohalidivorans DSM 14336</name>
    <dbReference type="NCBI Taxonomy" id="999552"/>
    <lineage>
        <taxon>Bacteria</taxon>
        <taxon>Pseudomonadati</taxon>
        <taxon>Pseudomonadota</taxon>
        <taxon>Alphaproteobacteria</taxon>
        <taxon>Rhodobacterales</taxon>
        <taxon>Roseobacteraceae</taxon>
        <taxon>Leisingera</taxon>
    </lineage>
</organism>